<dbReference type="RefSeq" id="WP_014260014.1">
    <property type="nucleotide sequence ID" value="NC_016629.1"/>
</dbReference>
<dbReference type="KEGG" id="daf:Desaf_1933"/>
<keyword evidence="2" id="KW-1185">Reference proteome</keyword>
<dbReference type="HOGENOM" id="CLU_1413127_0_0_7"/>
<name>F3Z2U5_DESAF</name>
<reference evidence="1 2" key="1">
    <citation type="journal article" date="2011" name="J. Bacteriol.">
        <title>Genome sequence of the mercury-methylating and pleomorphic Desulfovibrio africanus Strain Walvis Bay.</title>
        <authorList>
            <person name="Brown S.D."/>
            <person name="Wall J.D."/>
            <person name="Kucken A.M."/>
            <person name="Gilmour C.C."/>
            <person name="Podar M."/>
            <person name="Brandt C.C."/>
            <person name="Teshima H."/>
            <person name="Detter J.C."/>
            <person name="Han C.S."/>
            <person name="Land M.L."/>
            <person name="Lucas S."/>
            <person name="Han J."/>
            <person name="Pennacchio L."/>
            <person name="Nolan M."/>
            <person name="Pitluck S."/>
            <person name="Woyke T."/>
            <person name="Goodwin L."/>
            <person name="Palumbo A.V."/>
            <person name="Elias D.A."/>
        </authorList>
    </citation>
    <scope>NUCLEOTIDE SEQUENCE [LARGE SCALE GENOMIC DNA]</scope>
    <source>
        <strain evidence="1 2">Walvis Bay</strain>
    </source>
</reference>
<evidence type="ECO:0000313" key="2">
    <source>
        <dbReference type="Proteomes" id="UP000007844"/>
    </source>
</evidence>
<organism evidence="1 2">
    <name type="scientific">Desulfocurvibacter africanus subsp. africanus str. Walvis Bay</name>
    <dbReference type="NCBI Taxonomy" id="690850"/>
    <lineage>
        <taxon>Bacteria</taxon>
        <taxon>Pseudomonadati</taxon>
        <taxon>Thermodesulfobacteriota</taxon>
        <taxon>Desulfovibrionia</taxon>
        <taxon>Desulfovibrionales</taxon>
        <taxon>Desulfovibrionaceae</taxon>
        <taxon>Desulfocurvibacter</taxon>
    </lineage>
</organism>
<protein>
    <submittedName>
        <fullName evidence="1">Uncharacterized protein</fullName>
    </submittedName>
</protein>
<dbReference type="eggNOG" id="ENOG5033MIN">
    <property type="taxonomic scope" value="Bacteria"/>
</dbReference>
<dbReference type="STRING" id="690850.Desaf_1933"/>
<dbReference type="Proteomes" id="UP000007844">
    <property type="component" value="Chromosome"/>
</dbReference>
<sequence length="191" mass="19974">MQRTYYSPDTRGFYLEGLHAIPANAVEITAEEHRALLDAQAQGKVIQPDADGRPVAVVPPAASVESLIVAKRAEIRDAADAALADLMAEYGVAERASWDQQAAEADALAGAPGASTPLLSAIATARGMDVATLAQRVRDNRVSWIARSGQVIGQRLAYQDALDAAKVLAETDEAGARTAIAAIVPAYTVPA</sequence>
<dbReference type="EMBL" id="CP003221">
    <property type="protein sequence ID" value="EGJ50262.1"/>
    <property type="molecule type" value="Genomic_DNA"/>
</dbReference>
<evidence type="ECO:0000313" key="1">
    <source>
        <dbReference type="EMBL" id="EGJ50262.1"/>
    </source>
</evidence>
<accession>F3Z2U5</accession>
<proteinExistence type="predicted"/>
<gene>
    <name evidence="1" type="ORF">Desaf_1933</name>
</gene>
<dbReference type="AlphaFoldDB" id="F3Z2U5"/>